<keyword evidence="3" id="KW-1185">Reference proteome</keyword>
<dbReference type="PANTHER" id="PTHR10174">
    <property type="entry name" value="ALPHA-TOCOPHEROL TRANSFER PROTEIN-RELATED"/>
    <property type="match status" value="1"/>
</dbReference>
<dbReference type="Pfam" id="PF00650">
    <property type="entry name" value="CRAL_TRIO"/>
    <property type="match status" value="1"/>
</dbReference>
<dbReference type="Gene3D" id="3.40.525.10">
    <property type="entry name" value="CRAL-TRIO lipid binding domain"/>
    <property type="match status" value="1"/>
</dbReference>
<dbReference type="SUPFAM" id="SSF52087">
    <property type="entry name" value="CRAL/TRIO domain"/>
    <property type="match status" value="1"/>
</dbReference>
<dbReference type="GO" id="GO:0016020">
    <property type="term" value="C:membrane"/>
    <property type="evidence" value="ECO:0007669"/>
    <property type="project" value="TreeGrafter"/>
</dbReference>
<accession>A0A5E4N4V4</accession>
<dbReference type="GO" id="GO:1902936">
    <property type="term" value="F:phosphatidylinositol bisphosphate binding"/>
    <property type="evidence" value="ECO:0007669"/>
    <property type="project" value="TreeGrafter"/>
</dbReference>
<reference evidence="2 3" key="1">
    <citation type="submission" date="2019-08" db="EMBL/GenBank/DDBJ databases">
        <authorList>
            <person name="Alioto T."/>
            <person name="Alioto T."/>
            <person name="Gomez Garrido J."/>
        </authorList>
    </citation>
    <scope>NUCLEOTIDE SEQUENCE [LARGE SCALE GENOMIC DNA]</scope>
</reference>
<feature type="domain" description="CRAL-TRIO" evidence="1">
    <location>
        <begin position="104"/>
        <end position="252"/>
    </location>
</feature>
<evidence type="ECO:0000313" key="2">
    <source>
        <dbReference type="EMBL" id="VVC39722.1"/>
    </source>
</evidence>
<dbReference type="InterPro" id="IPR036865">
    <property type="entry name" value="CRAL-TRIO_dom_sf"/>
</dbReference>
<dbReference type="InterPro" id="IPR036273">
    <property type="entry name" value="CRAL/TRIO_N_dom_sf"/>
</dbReference>
<dbReference type="SMART" id="SM00516">
    <property type="entry name" value="SEC14"/>
    <property type="match status" value="1"/>
</dbReference>
<dbReference type="EMBL" id="CABPRJ010001897">
    <property type="protein sequence ID" value="VVC39722.1"/>
    <property type="molecule type" value="Genomic_DNA"/>
</dbReference>
<dbReference type="PRINTS" id="PR00180">
    <property type="entry name" value="CRETINALDHBP"/>
</dbReference>
<dbReference type="InterPro" id="IPR001251">
    <property type="entry name" value="CRAL-TRIO_dom"/>
</dbReference>
<dbReference type="CDD" id="cd00170">
    <property type="entry name" value="SEC14"/>
    <property type="match status" value="1"/>
</dbReference>
<dbReference type="OrthoDB" id="6682367at2759"/>
<protein>
    <submittedName>
        <fullName evidence="2">Cellular retinaldehyde binding/alpha-tocopherol transport,CRAL/TRIO, N-terminal domain,CRAL-TRIO lipid</fullName>
    </submittedName>
</protein>
<sequence>MIIDTQLDVAQREFVTKLDYYLPDDQIDENVTMLVEWISKQPHLPKITDRKWLKHFIIGCKYDLHRAKQTIDKYFVARAEHPEFICTFDWEWILFNTKNGTICLFPKMTPEAYRVMCIRMKPMEKDMKVDFKLFFQLFLAILDLQMNIEPMHGEIFLFDLENLPIGQFMNLPPTMTKNCIDLCFNSFPVSVKGIHYINPPAFIGQLLTFVKMLLPNKIKTRVYVHQTLESLYQFIPKDVLPDKYGGTAGDIEKFEDKWFDYGKANTGWLENRQKADLSKRINRPNFGELGVEGTFKKLEID</sequence>
<gene>
    <name evidence="2" type="ORF">CINCED_3A012729</name>
</gene>
<dbReference type="SUPFAM" id="SSF46938">
    <property type="entry name" value="CRAL/TRIO N-terminal domain"/>
    <property type="match status" value="1"/>
</dbReference>
<dbReference type="PANTHER" id="PTHR10174:SF224">
    <property type="entry name" value="RETINOL-BINDING PROTEIN PINTA"/>
    <property type="match status" value="1"/>
</dbReference>
<dbReference type="AlphaFoldDB" id="A0A5E4N4V4"/>
<evidence type="ECO:0000259" key="1">
    <source>
        <dbReference type="PROSITE" id="PS50191"/>
    </source>
</evidence>
<dbReference type="Proteomes" id="UP000325440">
    <property type="component" value="Unassembled WGS sequence"/>
</dbReference>
<organism evidence="2 3">
    <name type="scientific">Cinara cedri</name>
    <dbReference type="NCBI Taxonomy" id="506608"/>
    <lineage>
        <taxon>Eukaryota</taxon>
        <taxon>Metazoa</taxon>
        <taxon>Ecdysozoa</taxon>
        <taxon>Arthropoda</taxon>
        <taxon>Hexapoda</taxon>
        <taxon>Insecta</taxon>
        <taxon>Pterygota</taxon>
        <taxon>Neoptera</taxon>
        <taxon>Paraneoptera</taxon>
        <taxon>Hemiptera</taxon>
        <taxon>Sternorrhyncha</taxon>
        <taxon>Aphidomorpha</taxon>
        <taxon>Aphidoidea</taxon>
        <taxon>Aphididae</taxon>
        <taxon>Lachninae</taxon>
        <taxon>Cinara</taxon>
    </lineage>
</organism>
<evidence type="ECO:0000313" key="3">
    <source>
        <dbReference type="Proteomes" id="UP000325440"/>
    </source>
</evidence>
<proteinExistence type="predicted"/>
<dbReference type="PROSITE" id="PS50191">
    <property type="entry name" value="CRAL_TRIO"/>
    <property type="match status" value="1"/>
</dbReference>
<name>A0A5E4N4V4_9HEMI</name>